<dbReference type="SUPFAM" id="SSF52266">
    <property type="entry name" value="SGNH hydrolase"/>
    <property type="match status" value="1"/>
</dbReference>
<dbReference type="CDD" id="cd01822">
    <property type="entry name" value="Lysophospholipase_L1_like"/>
    <property type="match status" value="1"/>
</dbReference>
<feature type="signal peptide" evidence="1">
    <location>
        <begin position="1"/>
        <end position="27"/>
    </location>
</feature>
<feature type="domain" description="SGNH hydrolase-type esterase" evidence="2">
    <location>
        <begin position="40"/>
        <end position="199"/>
    </location>
</feature>
<dbReference type="RefSeq" id="WP_083646744.1">
    <property type="nucleotide sequence ID" value="NZ_JACHIL010000001.1"/>
</dbReference>
<proteinExistence type="predicted"/>
<dbReference type="EMBL" id="JACHIL010000001">
    <property type="protein sequence ID" value="MBB5090257.1"/>
    <property type="molecule type" value="Genomic_DNA"/>
</dbReference>
<keyword evidence="1" id="KW-0732">Signal</keyword>
<comment type="caution">
    <text evidence="3">The sequence shown here is derived from an EMBL/GenBank/DDBJ whole genome shotgun (WGS) entry which is preliminary data.</text>
</comment>
<dbReference type="EC" id="3.1.2.-" evidence="3"/>
<dbReference type="InterPro" id="IPR036514">
    <property type="entry name" value="SGNH_hydro_sf"/>
</dbReference>
<dbReference type="AlphaFoldDB" id="A0A7W8EPF5"/>
<reference evidence="3 4" key="1">
    <citation type="submission" date="2020-08" db="EMBL/GenBank/DDBJ databases">
        <title>Genomic Encyclopedia of Type Strains, Phase IV (KMG-IV): sequencing the most valuable type-strain genomes for metagenomic binning, comparative biology and taxonomic classification.</title>
        <authorList>
            <person name="Goeker M."/>
        </authorList>
    </citation>
    <scope>NUCLEOTIDE SEQUENCE [LARGE SCALE GENOMIC DNA]</scope>
    <source>
        <strain evidence="3 4">DSM 25620</strain>
    </source>
</reference>
<dbReference type="EC" id="3.1.1.5" evidence="3"/>
<protein>
    <submittedName>
        <fullName evidence="3">Acyl-CoA thioesterase-1</fullName>
        <ecNumber evidence="3">3.1.1.5</ecNumber>
        <ecNumber evidence="3">3.1.2.-</ecNumber>
    </submittedName>
</protein>
<organism evidence="3 4">
    <name type="scientific">Pseudochrobactrum saccharolyticum</name>
    <dbReference type="NCBI Taxonomy" id="354352"/>
    <lineage>
        <taxon>Bacteria</taxon>
        <taxon>Pseudomonadati</taxon>
        <taxon>Pseudomonadota</taxon>
        <taxon>Alphaproteobacteria</taxon>
        <taxon>Hyphomicrobiales</taxon>
        <taxon>Brucellaceae</taxon>
        <taxon>Pseudochrobactrum</taxon>
    </lineage>
</organism>
<dbReference type="PANTHER" id="PTHR30383:SF24">
    <property type="entry name" value="THIOESTERASE 1_PROTEASE 1_LYSOPHOSPHOLIPASE L1"/>
    <property type="match status" value="1"/>
</dbReference>
<feature type="chain" id="PRO_5030618651" evidence="1">
    <location>
        <begin position="28"/>
        <end position="221"/>
    </location>
</feature>
<dbReference type="GO" id="GO:0004622">
    <property type="term" value="F:phosphatidylcholine lysophospholipase activity"/>
    <property type="evidence" value="ECO:0007669"/>
    <property type="project" value="UniProtKB-EC"/>
</dbReference>
<evidence type="ECO:0000313" key="4">
    <source>
        <dbReference type="Proteomes" id="UP000531231"/>
    </source>
</evidence>
<evidence type="ECO:0000259" key="2">
    <source>
        <dbReference type="Pfam" id="PF13472"/>
    </source>
</evidence>
<dbReference type="Proteomes" id="UP000531231">
    <property type="component" value="Unassembled WGS sequence"/>
</dbReference>
<evidence type="ECO:0000313" key="3">
    <source>
        <dbReference type="EMBL" id="MBB5090257.1"/>
    </source>
</evidence>
<dbReference type="PANTHER" id="PTHR30383">
    <property type="entry name" value="THIOESTERASE 1/PROTEASE 1/LYSOPHOSPHOLIPASE L1"/>
    <property type="match status" value="1"/>
</dbReference>
<sequence length="221" mass="23601">MALRFIHLTGMALLLGLFLAVSLPAKAQENAADTVQIVGFGDSLMAGYQLAQTDGFTAQLQTALSEAGYKTAVANAGVSGDTSSGGLARLDWSVPDEAQLVILELGANDALRGISPELTEKNLDQMLARLKERGIPVLLAGMIAPPNMGADYAAKFNPLYQKLADKYQVRLYPFFLDGVAADKKLLLEDGMHPNPQGVKVMVANILPDVKAMLDQESIDLN</sequence>
<gene>
    <name evidence="3" type="ORF">HNQ68_000769</name>
</gene>
<accession>A0A7W8EPF5</accession>
<keyword evidence="3" id="KW-0378">Hydrolase</keyword>
<dbReference type="Pfam" id="PF13472">
    <property type="entry name" value="Lipase_GDSL_2"/>
    <property type="match status" value="1"/>
</dbReference>
<dbReference type="InterPro" id="IPR013830">
    <property type="entry name" value="SGNH_hydro"/>
</dbReference>
<evidence type="ECO:0000256" key="1">
    <source>
        <dbReference type="SAM" id="SignalP"/>
    </source>
</evidence>
<dbReference type="Gene3D" id="3.40.50.1110">
    <property type="entry name" value="SGNH hydrolase"/>
    <property type="match status" value="1"/>
</dbReference>
<keyword evidence="4" id="KW-1185">Reference proteome</keyword>
<name>A0A7W8EPF5_9HYPH</name>
<dbReference type="InterPro" id="IPR051532">
    <property type="entry name" value="Ester_Hydrolysis_Enzymes"/>
</dbReference>